<comment type="caution">
    <text evidence="5">The sequence shown here is derived from an EMBL/GenBank/DDBJ whole genome shotgun (WGS) entry which is preliminary data.</text>
</comment>
<dbReference type="InterPro" id="IPR029479">
    <property type="entry name" value="Nitroreductase"/>
</dbReference>
<evidence type="ECO:0000313" key="5">
    <source>
        <dbReference type="EMBL" id="MBY6217463.1"/>
    </source>
</evidence>
<dbReference type="RefSeq" id="WP_222404573.1">
    <property type="nucleotide sequence ID" value="NZ_JAHVKP010000001.1"/>
</dbReference>
<evidence type="ECO:0000256" key="3">
    <source>
        <dbReference type="ARBA" id="ARBA00023002"/>
    </source>
</evidence>
<keyword evidence="1" id="KW-0285">Flavoprotein</keyword>
<dbReference type="Gene3D" id="3.40.109.10">
    <property type="entry name" value="NADH Oxidase"/>
    <property type="match status" value="1"/>
</dbReference>
<dbReference type="Proteomes" id="UP000824927">
    <property type="component" value="Unassembled WGS sequence"/>
</dbReference>
<evidence type="ECO:0000256" key="2">
    <source>
        <dbReference type="ARBA" id="ARBA00022643"/>
    </source>
</evidence>
<dbReference type="PANTHER" id="PTHR23026:SF90">
    <property type="entry name" value="IODOTYROSINE DEIODINASE 1"/>
    <property type="match status" value="1"/>
</dbReference>
<dbReference type="PANTHER" id="PTHR23026">
    <property type="entry name" value="NADPH NITROREDUCTASE"/>
    <property type="match status" value="1"/>
</dbReference>
<keyword evidence="3" id="KW-0560">Oxidoreductase</keyword>
<accession>A0A9Q3XBT9</accession>
<dbReference type="CDD" id="cd02144">
    <property type="entry name" value="iodotyrosine_dehalogenase"/>
    <property type="match status" value="1"/>
</dbReference>
<reference evidence="5" key="1">
    <citation type="submission" date="2021-06" db="EMBL/GenBank/DDBJ databases">
        <title>50 bacteria genomes isolated from Dapeng, Shenzhen, China.</title>
        <authorList>
            <person name="Zheng W."/>
            <person name="Yu S."/>
            <person name="Huang Y."/>
        </authorList>
    </citation>
    <scope>NUCLEOTIDE SEQUENCE</scope>
    <source>
        <strain evidence="5">DP4N28-2</strain>
    </source>
</reference>
<sequence length="223" mass="24783">MRDHETVPYSLERLSDAESIDRAEALRDRLKQRRTCRYFSDEPVPREVIEAAIEAAGTAPNGANHQPWHFAVVSSPYKKKAIREAAEEEERNFYAGKASDEWLDALAPLGTDEEKPFLETAPWLIVVFAQRKGGIEEDGKTQNYYVNESVGIACGMLIATLHEAGLATLTHTPSPMGFLRELCGRPEHEKPLMVVVVGHPEEGATVPAHALKKKPLSQIASWL</sequence>
<dbReference type="EMBL" id="JAHVKP010000001">
    <property type="protein sequence ID" value="MBY6217463.1"/>
    <property type="molecule type" value="Genomic_DNA"/>
</dbReference>
<evidence type="ECO:0000256" key="1">
    <source>
        <dbReference type="ARBA" id="ARBA00022630"/>
    </source>
</evidence>
<protein>
    <submittedName>
        <fullName evidence="5">Nitroreductase family protein</fullName>
    </submittedName>
</protein>
<proteinExistence type="predicted"/>
<dbReference type="GO" id="GO:0016491">
    <property type="term" value="F:oxidoreductase activity"/>
    <property type="evidence" value="ECO:0007669"/>
    <property type="project" value="UniProtKB-KW"/>
</dbReference>
<dbReference type="SUPFAM" id="SSF55469">
    <property type="entry name" value="FMN-dependent nitroreductase-like"/>
    <property type="match status" value="1"/>
</dbReference>
<evidence type="ECO:0000313" key="6">
    <source>
        <dbReference type="Proteomes" id="UP000824927"/>
    </source>
</evidence>
<dbReference type="AlphaFoldDB" id="A0A9Q3XBT9"/>
<keyword evidence="2" id="KW-0288">FMN</keyword>
<gene>
    <name evidence="5" type="ORF">KUV31_03830</name>
</gene>
<organism evidence="5 6">
    <name type="scientific">Qipengyuania aquimaris</name>
    <dbReference type="NCBI Taxonomy" id="255984"/>
    <lineage>
        <taxon>Bacteria</taxon>
        <taxon>Pseudomonadati</taxon>
        <taxon>Pseudomonadota</taxon>
        <taxon>Alphaproteobacteria</taxon>
        <taxon>Sphingomonadales</taxon>
        <taxon>Erythrobacteraceae</taxon>
        <taxon>Qipengyuania</taxon>
    </lineage>
</organism>
<feature type="domain" description="Nitroreductase" evidence="4">
    <location>
        <begin position="30"/>
        <end position="199"/>
    </location>
</feature>
<dbReference type="Pfam" id="PF00881">
    <property type="entry name" value="Nitroreductase"/>
    <property type="match status" value="1"/>
</dbReference>
<dbReference type="InterPro" id="IPR050627">
    <property type="entry name" value="Nitroreductase/BluB"/>
</dbReference>
<name>A0A9Q3XBT9_9SPHN</name>
<evidence type="ECO:0000259" key="4">
    <source>
        <dbReference type="Pfam" id="PF00881"/>
    </source>
</evidence>
<dbReference type="InterPro" id="IPR000415">
    <property type="entry name" value="Nitroreductase-like"/>
</dbReference>